<dbReference type="Gene3D" id="2.30.29.30">
    <property type="entry name" value="Pleckstrin-homology domain (PH domain)/Phosphotyrosine-binding domain (PTB)"/>
    <property type="match status" value="1"/>
</dbReference>
<dbReference type="InterPro" id="IPR017455">
    <property type="entry name" value="Znf_FYVE-rel"/>
</dbReference>
<feature type="domain" description="PH" evidence="6">
    <location>
        <begin position="95"/>
        <end position="191"/>
    </location>
</feature>
<evidence type="ECO:0000259" key="6">
    <source>
        <dbReference type="PROSITE" id="PS50003"/>
    </source>
</evidence>
<accession>A0A8T0AA62</accession>
<dbReference type="PANTHER" id="PTHR46280">
    <property type="entry name" value="PLECKSTRIN HOMOLOGY DOMAIN-CONTAINING FAMILY F MEMBER 2-RELATED"/>
    <property type="match status" value="1"/>
</dbReference>
<dbReference type="OrthoDB" id="70570at2759"/>
<dbReference type="GO" id="GO:0008333">
    <property type="term" value="P:endosome to lysosome transport"/>
    <property type="evidence" value="ECO:0007669"/>
    <property type="project" value="TreeGrafter"/>
</dbReference>
<feature type="compositionally biased region" description="Basic and acidic residues" evidence="5">
    <location>
        <begin position="279"/>
        <end position="293"/>
    </location>
</feature>
<dbReference type="InterPro" id="IPR000306">
    <property type="entry name" value="Znf_FYVE"/>
</dbReference>
<evidence type="ECO:0000313" key="8">
    <source>
        <dbReference type="EMBL" id="KAF7688149.1"/>
    </source>
</evidence>
<dbReference type="InterPro" id="IPR051765">
    <property type="entry name" value="PH_domain-containing_F"/>
</dbReference>
<dbReference type="SUPFAM" id="SSF50729">
    <property type="entry name" value="PH domain-like"/>
    <property type="match status" value="1"/>
</dbReference>
<dbReference type="InterPro" id="IPR011011">
    <property type="entry name" value="Znf_FYVE_PHD"/>
</dbReference>
<comment type="caution">
    <text evidence="8">The sequence shown here is derived from an EMBL/GenBank/DDBJ whole genome shotgun (WGS) entry which is preliminary data.</text>
</comment>
<dbReference type="PROSITE" id="PS50178">
    <property type="entry name" value="ZF_FYVE"/>
    <property type="match status" value="1"/>
</dbReference>
<keyword evidence="2 4" id="KW-0863">Zinc-finger</keyword>
<evidence type="ECO:0000256" key="3">
    <source>
        <dbReference type="ARBA" id="ARBA00022833"/>
    </source>
</evidence>
<dbReference type="InterPro" id="IPR013083">
    <property type="entry name" value="Znf_RING/FYVE/PHD"/>
</dbReference>
<evidence type="ECO:0000256" key="2">
    <source>
        <dbReference type="ARBA" id="ARBA00022771"/>
    </source>
</evidence>
<dbReference type="InterPro" id="IPR011993">
    <property type="entry name" value="PH-like_dom_sf"/>
</dbReference>
<protein>
    <submittedName>
        <fullName evidence="8">Uncharacterized protein</fullName>
    </submittedName>
</protein>
<keyword evidence="3" id="KW-0862">Zinc</keyword>
<dbReference type="GO" id="GO:0007032">
    <property type="term" value="P:endosome organization"/>
    <property type="evidence" value="ECO:0007669"/>
    <property type="project" value="TreeGrafter"/>
</dbReference>
<gene>
    <name evidence="8" type="ORF">HF521_014155</name>
</gene>
<dbReference type="SUPFAM" id="SSF57903">
    <property type="entry name" value="FYVE/PHD zinc finger"/>
    <property type="match status" value="1"/>
</dbReference>
<dbReference type="EMBL" id="JABFDY010000026">
    <property type="protein sequence ID" value="KAF7688149.1"/>
    <property type="molecule type" value="Genomic_DNA"/>
</dbReference>
<dbReference type="CDD" id="cd01218">
    <property type="entry name" value="PH_Phafin2-like"/>
    <property type="match status" value="1"/>
</dbReference>
<dbReference type="Pfam" id="PF00169">
    <property type="entry name" value="PH"/>
    <property type="match status" value="1"/>
</dbReference>
<keyword evidence="9" id="KW-1185">Reference proteome</keyword>
<dbReference type="PANTHER" id="PTHR46280:SF2">
    <property type="entry name" value="PLECKSTRIN HOMOLOGY DOMAIN-CONTAINING FAMILY F MEMBER 1"/>
    <property type="match status" value="1"/>
</dbReference>
<dbReference type="SMART" id="SM00233">
    <property type="entry name" value="PH"/>
    <property type="match status" value="1"/>
</dbReference>
<dbReference type="Gene3D" id="3.30.40.10">
    <property type="entry name" value="Zinc/RING finger domain, C3HC4 (zinc finger)"/>
    <property type="match status" value="1"/>
</dbReference>
<dbReference type="GO" id="GO:0005769">
    <property type="term" value="C:early endosome"/>
    <property type="evidence" value="ECO:0007669"/>
    <property type="project" value="TreeGrafter"/>
</dbReference>
<proteinExistence type="predicted"/>
<dbReference type="GO" id="GO:0035091">
    <property type="term" value="F:phosphatidylinositol binding"/>
    <property type="evidence" value="ECO:0007669"/>
    <property type="project" value="TreeGrafter"/>
</dbReference>
<evidence type="ECO:0000259" key="7">
    <source>
        <dbReference type="PROSITE" id="PS50178"/>
    </source>
</evidence>
<dbReference type="Proteomes" id="UP000606274">
    <property type="component" value="Unassembled WGS sequence"/>
</dbReference>
<dbReference type="InterPro" id="IPR001849">
    <property type="entry name" value="PH_domain"/>
</dbReference>
<organism evidence="8 9">
    <name type="scientific">Silurus meridionalis</name>
    <name type="common">Southern catfish</name>
    <name type="synonym">Silurus soldatovi meridionalis</name>
    <dbReference type="NCBI Taxonomy" id="175797"/>
    <lineage>
        <taxon>Eukaryota</taxon>
        <taxon>Metazoa</taxon>
        <taxon>Chordata</taxon>
        <taxon>Craniata</taxon>
        <taxon>Vertebrata</taxon>
        <taxon>Euteleostomi</taxon>
        <taxon>Actinopterygii</taxon>
        <taxon>Neopterygii</taxon>
        <taxon>Teleostei</taxon>
        <taxon>Ostariophysi</taxon>
        <taxon>Siluriformes</taxon>
        <taxon>Siluridae</taxon>
        <taxon>Silurus</taxon>
    </lineage>
</organism>
<evidence type="ECO:0000256" key="5">
    <source>
        <dbReference type="SAM" id="MobiDB-lite"/>
    </source>
</evidence>
<evidence type="ECO:0000256" key="4">
    <source>
        <dbReference type="PROSITE-ProRule" id="PRU00091"/>
    </source>
</evidence>
<reference evidence="8" key="1">
    <citation type="submission" date="2020-08" db="EMBL/GenBank/DDBJ databases">
        <title>Chromosome-level assembly of Southern catfish (Silurus meridionalis) provides insights into visual adaptation to the nocturnal and benthic lifestyles.</title>
        <authorList>
            <person name="Zhang Y."/>
            <person name="Wang D."/>
            <person name="Peng Z."/>
        </authorList>
    </citation>
    <scope>NUCLEOTIDE SEQUENCE</scope>
    <source>
        <strain evidence="8">SWU-2019-XX</strain>
        <tissue evidence="8">Muscle</tissue>
    </source>
</reference>
<feature type="domain" description="FYVE-type" evidence="7">
    <location>
        <begin position="214"/>
        <end position="273"/>
    </location>
</feature>
<evidence type="ECO:0000313" key="9">
    <source>
        <dbReference type="Proteomes" id="UP000606274"/>
    </source>
</evidence>
<dbReference type="SMART" id="SM00064">
    <property type="entry name" value="FYVE"/>
    <property type="match status" value="1"/>
</dbReference>
<evidence type="ECO:0000256" key="1">
    <source>
        <dbReference type="ARBA" id="ARBA00022723"/>
    </source>
</evidence>
<feature type="region of interest" description="Disordered" evidence="5">
    <location>
        <begin position="279"/>
        <end position="306"/>
    </location>
</feature>
<keyword evidence="1" id="KW-0479">Metal-binding</keyword>
<dbReference type="PROSITE" id="PS50003">
    <property type="entry name" value="PH_DOMAIN"/>
    <property type="match status" value="1"/>
</dbReference>
<sequence length="340" mass="39421">MEIPNEQERPVYDTYKKNTSSSDTLQTHTQAIYLTEDITPEETRGHTQIDHSEKILQSADMGDNPQFITENRERILAVENSFMPGGKPLLTPDRVLIGEGRLMKLCRRKPQPKVFFLFNDILMYGSIVVPGRWNNHQKILRLEELEQVNLEDGVGMKNQWLLRTPHKSFHISAASVMEKQAWMEHIERCRVERLKQLGLPAESLKPFAATWIPDTASAVCMRCSEPFNVTQRRHHCRHCGFVVCNSCSKGRAILSHISSKPVRVCRLCEKSLHEKDISNEGITRKKDSMKEMPEYEESSDEDQENHTHNAWFNAYSEPEPVYCYFNPKHIKPQCRFPQNI</sequence>
<dbReference type="Pfam" id="PF01363">
    <property type="entry name" value="FYVE"/>
    <property type="match status" value="1"/>
</dbReference>
<dbReference type="InterPro" id="IPR037871">
    <property type="entry name" value="PH_Phafin"/>
</dbReference>
<dbReference type="AlphaFoldDB" id="A0A8T0AA62"/>
<feature type="compositionally biased region" description="Acidic residues" evidence="5">
    <location>
        <begin position="294"/>
        <end position="303"/>
    </location>
</feature>
<name>A0A8T0AA62_SILME</name>
<dbReference type="GO" id="GO:0008270">
    <property type="term" value="F:zinc ion binding"/>
    <property type="evidence" value="ECO:0007669"/>
    <property type="project" value="UniProtKB-KW"/>
</dbReference>